<dbReference type="InterPro" id="IPR054585">
    <property type="entry name" value="NDH2-like_C"/>
</dbReference>
<dbReference type="RefSeq" id="XP_026191187.1">
    <property type="nucleotide sequence ID" value="XM_026335402.1"/>
</dbReference>
<evidence type="ECO:0000256" key="9">
    <source>
        <dbReference type="ARBA" id="ARBA00049010"/>
    </source>
</evidence>
<dbReference type="InterPro" id="IPR045024">
    <property type="entry name" value="NDH-2"/>
</dbReference>
<name>A0A6P6RUQ7_9EIME</name>
<reference evidence="14" key="1">
    <citation type="submission" date="2025-08" db="UniProtKB">
        <authorList>
            <consortium name="RefSeq"/>
        </authorList>
    </citation>
    <scope>IDENTIFICATION</scope>
</reference>
<dbReference type="GeneID" id="34623794"/>
<dbReference type="PANTHER" id="PTHR43706:SF47">
    <property type="entry name" value="EXTERNAL NADH-UBIQUINONE OXIDOREDUCTASE 1, MITOCHONDRIAL-RELATED"/>
    <property type="match status" value="1"/>
</dbReference>
<evidence type="ECO:0000256" key="1">
    <source>
        <dbReference type="ARBA" id="ARBA00005272"/>
    </source>
</evidence>
<keyword evidence="5" id="KW-0809">Transit peptide</keyword>
<dbReference type="Gene3D" id="3.50.50.100">
    <property type="match status" value="2"/>
</dbReference>
<comment type="catalytic activity">
    <reaction evidence="9">
        <text>a ubiquinone + NADH + H(+) = a ubiquinol + NAD(+)</text>
        <dbReference type="Rhea" id="RHEA:23152"/>
        <dbReference type="Rhea" id="RHEA-COMP:9565"/>
        <dbReference type="Rhea" id="RHEA-COMP:9566"/>
        <dbReference type="ChEBI" id="CHEBI:15378"/>
        <dbReference type="ChEBI" id="CHEBI:16389"/>
        <dbReference type="ChEBI" id="CHEBI:17976"/>
        <dbReference type="ChEBI" id="CHEBI:57540"/>
        <dbReference type="ChEBI" id="CHEBI:57945"/>
    </reaction>
</comment>
<accession>A0A6P6RUQ7</accession>
<evidence type="ECO:0000256" key="2">
    <source>
        <dbReference type="ARBA" id="ARBA00012637"/>
    </source>
</evidence>
<dbReference type="Pfam" id="PF07992">
    <property type="entry name" value="Pyr_redox_2"/>
    <property type="match status" value="1"/>
</dbReference>
<keyword evidence="6" id="KW-0560">Oxidoreductase</keyword>
<evidence type="ECO:0000256" key="3">
    <source>
        <dbReference type="ARBA" id="ARBA00022630"/>
    </source>
</evidence>
<dbReference type="Proteomes" id="UP000515125">
    <property type="component" value="Unplaced"/>
</dbReference>
<dbReference type="SUPFAM" id="SSF51905">
    <property type="entry name" value="FAD/NAD(P)-binding domain"/>
    <property type="match status" value="2"/>
</dbReference>
<keyword evidence="13" id="KW-1185">Reference proteome</keyword>
<dbReference type="AlphaFoldDB" id="A0A6P6RUQ7"/>
<dbReference type="EC" id="1.6.5.9" evidence="2"/>
<keyword evidence="3" id="KW-0285">Flavoprotein</keyword>
<organism evidence="13 14">
    <name type="scientific">Cyclospora cayetanensis</name>
    <dbReference type="NCBI Taxonomy" id="88456"/>
    <lineage>
        <taxon>Eukaryota</taxon>
        <taxon>Sar</taxon>
        <taxon>Alveolata</taxon>
        <taxon>Apicomplexa</taxon>
        <taxon>Conoidasida</taxon>
        <taxon>Coccidia</taxon>
        <taxon>Eucoccidiorida</taxon>
        <taxon>Eimeriorina</taxon>
        <taxon>Eimeriidae</taxon>
        <taxon>Cyclospora</taxon>
    </lineage>
</organism>
<proteinExistence type="inferred from homology"/>
<feature type="region of interest" description="Disordered" evidence="10">
    <location>
        <begin position="23"/>
        <end position="73"/>
    </location>
</feature>
<evidence type="ECO:0000256" key="7">
    <source>
        <dbReference type="ARBA" id="ARBA00023027"/>
    </source>
</evidence>
<evidence type="ECO:0000256" key="8">
    <source>
        <dbReference type="ARBA" id="ARBA00047599"/>
    </source>
</evidence>
<dbReference type="GO" id="GO:0005739">
    <property type="term" value="C:mitochondrion"/>
    <property type="evidence" value="ECO:0007669"/>
    <property type="project" value="TreeGrafter"/>
</dbReference>
<evidence type="ECO:0000259" key="12">
    <source>
        <dbReference type="Pfam" id="PF22366"/>
    </source>
</evidence>
<keyword evidence="7" id="KW-0520">NAD</keyword>
<dbReference type="InterPro" id="IPR036188">
    <property type="entry name" value="FAD/NAD-bd_sf"/>
</dbReference>
<evidence type="ECO:0000313" key="13">
    <source>
        <dbReference type="Proteomes" id="UP000515125"/>
    </source>
</evidence>
<keyword evidence="4" id="KW-0274">FAD</keyword>
<evidence type="ECO:0000313" key="14">
    <source>
        <dbReference type="RefSeq" id="XP_026191187.1"/>
    </source>
</evidence>
<protein>
    <recommendedName>
        <fullName evidence="2">NADH:ubiquinone reductase (non-electrogenic)</fullName>
        <ecNumber evidence="2">1.6.5.9</ecNumber>
    </recommendedName>
</protein>
<dbReference type="InterPro" id="IPR023753">
    <property type="entry name" value="FAD/NAD-binding_dom"/>
</dbReference>
<dbReference type="Pfam" id="PF22366">
    <property type="entry name" value="NDH2_C"/>
    <property type="match status" value="1"/>
</dbReference>
<comment type="catalytic activity">
    <reaction evidence="8">
        <text>a quinone + NADH + H(+) = a quinol + NAD(+)</text>
        <dbReference type="Rhea" id="RHEA:46160"/>
        <dbReference type="ChEBI" id="CHEBI:15378"/>
        <dbReference type="ChEBI" id="CHEBI:24646"/>
        <dbReference type="ChEBI" id="CHEBI:57540"/>
        <dbReference type="ChEBI" id="CHEBI:57945"/>
        <dbReference type="ChEBI" id="CHEBI:132124"/>
        <dbReference type="EC" id="1.6.5.9"/>
    </reaction>
</comment>
<evidence type="ECO:0000259" key="11">
    <source>
        <dbReference type="Pfam" id="PF07992"/>
    </source>
</evidence>
<evidence type="ECO:0000256" key="5">
    <source>
        <dbReference type="ARBA" id="ARBA00022946"/>
    </source>
</evidence>
<feature type="domain" description="External alternative NADH-ubiquinone oxidoreductase-like C-terminal" evidence="12">
    <location>
        <begin position="673"/>
        <end position="734"/>
    </location>
</feature>
<sequence>MLPSAGSKCLLSRPSSARLQRFTEIPNLTEEQPSSRREGTGLLQTGQLPRLDSSPLAAPATPRRTSSPLAERGRSFSPVVELQKRLPAKRNNCLLRKLLRGQAAAAAAAAAAAPEAILHTPSLPWPYRTPIRRLEGTPHSPLFCRLSRLPPSRLFPLGSSAPSCAAMMLRATSAAGAALVTLHFPHTSALLRQNRFLTATARSLPAAAAAAAAGAAAVANPGTLSKPDKAASHAGDKQHVVVLGTGWAAISFFRSLDPSKFEVTVVSPRNYFTFTPLLPSVCAGTLTAQSCIEPIRGFSRDRRGRRLLNFYEAHATDVDFVNKRVSCASSSSQFKLEYDKLVIAVGGDTNTFGLPGVEKHAFFLKEVEHAVQIRKRVMANFEAAALPTTSPQERERLLHFVVVGGGPTGVETAAEFADFVREDMKKFFPELMPSVAITLIEGGPRLLPSYAPEVGEYAQKVLQGTLGVRLLLQHQVTAVDELTLACKSTNGGNNETPRVVQHGFVLWASGVGQVPFVRKLIKERLEAASREGWMPAVPLRALPVDECLKVWGIPDVFALGDCAQIFPRSLAAAADELWTRPGCCDASLAWLRGEVPRLARRFPQLNPLKFDLSKEAAGNVLTKDQFKALLERIDTAYRSPVPTAQNARQAGVYLAKAFNNGMGAETPAFCEEWKGSLAYVGNHNAIAQLPGYIVKGGWLSLPLWKAVYVQMQLTWRIRLICCFDWLKTFFAGRDVGREHSYYK</sequence>
<dbReference type="GO" id="GO:0050136">
    <property type="term" value="F:NADH dehydrogenase (quinone) (non-electrogenic) activity"/>
    <property type="evidence" value="ECO:0007669"/>
    <property type="project" value="UniProtKB-EC"/>
</dbReference>
<evidence type="ECO:0000256" key="4">
    <source>
        <dbReference type="ARBA" id="ARBA00022827"/>
    </source>
</evidence>
<comment type="similarity">
    <text evidence="1">Belongs to the NADH dehydrogenase family.</text>
</comment>
<evidence type="ECO:0000256" key="10">
    <source>
        <dbReference type="SAM" id="MobiDB-lite"/>
    </source>
</evidence>
<dbReference type="OrthoDB" id="3244603at2759"/>
<feature type="domain" description="FAD/NAD(P)-binding" evidence="11">
    <location>
        <begin position="239"/>
        <end position="573"/>
    </location>
</feature>
<gene>
    <name evidence="14" type="primary">LOC34623794</name>
</gene>
<dbReference type="PANTHER" id="PTHR43706">
    <property type="entry name" value="NADH DEHYDROGENASE"/>
    <property type="match status" value="1"/>
</dbReference>
<evidence type="ECO:0000256" key="6">
    <source>
        <dbReference type="ARBA" id="ARBA00023002"/>
    </source>
</evidence>